<proteinExistence type="predicted"/>
<protein>
    <submittedName>
        <fullName evidence="3">Uncharacterized protein</fullName>
    </submittedName>
</protein>
<keyword evidence="1" id="KW-0812">Transmembrane</keyword>
<dbReference type="Proteomes" id="UP000288805">
    <property type="component" value="Unassembled WGS sequence"/>
</dbReference>
<gene>
    <name evidence="3" type="ORF">CK203_015849</name>
    <name evidence="2" type="ORF">CK203_103378</name>
</gene>
<dbReference type="AlphaFoldDB" id="A0A438JRH9"/>
<dbReference type="EMBL" id="QGNW01001269">
    <property type="protein sequence ID" value="RVW47745.1"/>
    <property type="molecule type" value="Genomic_DNA"/>
</dbReference>
<organism evidence="3 4">
    <name type="scientific">Vitis vinifera</name>
    <name type="common">Grape</name>
    <dbReference type="NCBI Taxonomy" id="29760"/>
    <lineage>
        <taxon>Eukaryota</taxon>
        <taxon>Viridiplantae</taxon>
        <taxon>Streptophyta</taxon>
        <taxon>Embryophyta</taxon>
        <taxon>Tracheophyta</taxon>
        <taxon>Spermatophyta</taxon>
        <taxon>Magnoliopsida</taxon>
        <taxon>eudicotyledons</taxon>
        <taxon>Gunneridae</taxon>
        <taxon>Pentapetalae</taxon>
        <taxon>rosids</taxon>
        <taxon>Vitales</taxon>
        <taxon>Vitaceae</taxon>
        <taxon>Viteae</taxon>
        <taxon>Vitis</taxon>
    </lineage>
</organism>
<dbReference type="EMBL" id="QGNW01000030">
    <property type="protein sequence ID" value="RVX11564.1"/>
    <property type="molecule type" value="Genomic_DNA"/>
</dbReference>
<reference evidence="3 4" key="1">
    <citation type="journal article" date="2018" name="PLoS Genet.">
        <title>Population sequencing reveals clonal diversity and ancestral inbreeding in the grapevine cultivar Chardonnay.</title>
        <authorList>
            <person name="Roach M.J."/>
            <person name="Johnson D.L."/>
            <person name="Bohlmann J."/>
            <person name="van Vuuren H.J."/>
            <person name="Jones S.J."/>
            <person name="Pretorius I.S."/>
            <person name="Schmidt S.A."/>
            <person name="Borneman A.R."/>
        </authorList>
    </citation>
    <scope>NUCLEOTIDE SEQUENCE [LARGE SCALE GENOMIC DNA]</scope>
    <source>
        <strain evidence="4">cv. Chardonnay</strain>
        <strain evidence="3">I10V1</strain>
        <tissue evidence="3">Leaf</tissue>
    </source>
</reference>
<evidence type="ECO:0000256" key="1">
    <source>
        <dbReference type="SAM" id="Phobius"/>
    </source>
</evidence>
<keyword evidence="1" id="KW-1133">Transmembrane helix</keyword>
<comment type="caution">
    <text evidence="3">The sequence shown here is derived from an EMBL/GenBank/DDBJ whole genome shotgun (WGS) entry which is preliminary data.</text>
</comment>
<evidence type="ECO:0000313" key="4">
    <source>
        <dbReference type="Proteomes" id="UP000288805"/>
    </source>
</evidence>
<feature type="transmembrane region" description="Helical" evidence="1">
    <location>
        <begin position="26"/>
        <end position="43"/>
    </location>
</feature>
<keyword evidence="1" id="KW-0472">Membrane</keyword>
<name>A0A438JRH9_VITVI</name>
<evidence type="ECO:0000313" key="2">
    <source>
        <dbReference type="EMBL" id="RVW47745.1"/>
    </source>
</evidence>
<evidence type="ECO:0000313" key="3">
    <source>
        <dbReference type="EMBL" id="RVX11564.1"/>
    </source>
</evidence>
<accession>A0A438JRH9</accession>
<sequence length="75" mass="8578">MNSNGCECLYRVNLGTNMDWFPAEEVAPAMSFIYMFLWVVSALNDTAKHLLEQNAQVFNQITANLSTFKVRYLVP</sequence>